<gene>
    <name evidence="2" type="ORF">TRFO_42548</name>
</gene>
<comment type="caution">
    <text evidence="2">The sequence shown here is derived from an EMBL/GenBank/DDBJ whole genome shotgun (WGS) entry which is preliminary data.</text>
</comment>
<dbReference type="SUPFAM" id="SSF53448">
    <property type="entry name" value="Nucleotide-diphospho-sugar transferases"/>
    <property type="match status" value="1"/>
</dbReference>
<dbReference type="InterPro" id="IPR029044">
    <property type="entry name" value="Nucleotide-diphossugar_trans"/>
</dbReference>
<evidence type="ECO:0000256" key="1">
    <source>
        <dbReference type="SAM" id="Phobius"/>
    </source>
</evidence>
<organism evidence="2 3">
    <name type="scientific">Tritrichomonas foetus</name>
    <dbReference type="NCBI Taxonomy" id="1144522"/>
    <lineage>
        <taxon>Eukaryota</taxon>
        <taxon>Metamonada</taxon>
        <taxon>Parabasalia</taxon>
        <taxon>Tritrichomonadida</taxon>
        <taxon>Tritrichomonadidae</taxon>
        <taxon>Tritrichomonas</taxon>
    </lineage>
</organism>
<keyword evidence="1" id="KW-0472">Membrane</keyword>
<dbReference type="Proteomes" id="UP000179807">
    <property type="component" value="Unassembled WGS sequence"/>
</dbReference>
<evidence type="ECO:0000313" key="3">
    <source>
        <dbReference type="Proteomes" id="UP000179807"/>
    </source>
</evidence>
<dbReference type="EMBL" id="MLAK01000231">
    <property type="protein sequence ID" value="OHT15352.1"/>
    <property type="molecule type" value="Genomic_DNA"/>
</dbReference>
<feature type="transmembrane region" description="Helical" evidence="1">
    <location>
        <begin position="12"/>
        <end position="30"/>
    </location>
</feature>
<name>A0A1J4KWV0_9EUKA</name>
<accession>A0A1J4KWV0</accession>
<proteinExistence type="predicted"/>
<keyword evidence="3" id="KW-1185">Reference proteome</keyword>
<reference evidence="2" key="1">
    <citation type="submission" date="2016-10" db="EMBL/GenBank/DDBJ databases">
        <authorList>
            <person name="Benchimol M."/>
            <person name="Almeida L.G."/>
            <person name="Vasconcelos A.T."/>
            <person name="Perreira-Neves A."/>
            <person name="Rosa I.A."/>
            <person name="Tasca T."/>
            <person name="Bogo M.R."/>
            <person name="de Souza W."/>
        </authorList>
    </citation>
    <scope>NUCLEOTIDE SEQUENCE [LARGE SCALE GENOMIC DNA]</scope>
    <source>
        <strain evidence="2">K</strain>
    </source>
</reference>
<evidence type="ECO:0000313" key="2">
    <source>
        <dbReference type="EMBL" id="OHT15352.1"/>
    </source>
</evidence>
<protein>
    <submittedName>
        <fullName evidence="2">Uncharacterized protein</fullName>
    </submittedName>
</protein>
<keyword evidence="1" id="KW-1133">Transmembrane helix</keyword>
<sequence length="330" mass="38831">MKRIIPKLNLIPFFLSDLFLVSFSLVFIYRFSYIKITVLASFLSFSPSITYCTIPRPFNQTDIMQYKKYRIVFASWLSTSPKSHILFFLESLDIIWAKDLIKELETVFGPKRIIFGGKVKTGRKKTPFINSWFLKGFHKSNTTYICFINADIILSKSWLKTTVKCFNILNFQQRLLVVSERLNFTMNNDISSLDITKHDFEARLIDNINILNPTPYGIYGMDTFTFKTSDFKDFSFSVIPPFYLGIYLWDIWIAGYFTKNFGSCSLRLSFPVYHINHHVSKPKRKTLFNRQIWKQNGKYTACHTLTTWEIKDNHIITLDRNKTNITYSLE</sequence>
<feature type="transmembrane region" description="Helical" evidence="1">
    <location>
        <begin position="36"/>
        <end position="54"/>
    </location>
</feature>
<dbReference type="RefSeq" id="XP_068368488.1">
    <property type="nucleotide sequence ID" value="XM_068514360.1"/>
</dbReference>
<keyword evidence="1" id="KW-0812">Transmembrane</keyword>
<dbReference type="VEuPathDB" id="TrichDB:TRFO_42548"/>
<dbReference type="GeneID" id="94849064"/>
<dbReference type="AlphaFoldDB" id="A0A1J4KWV0"/>